<evidence type="ECO:0000256" key="1">
    <source>
        <dbReference type="SAM" id="MobiDB-lite"/>
    </source>
</evidence>
<feature type="region of interest" description="Disordered" evidence="1">
    <location>
        <begin position="205"/>
        <end position="227"/>
    </location>
</feature>
<dbReference type="Proteomes" id="UP001168821">
    <property type="component" value="Unassembled WGS sequence"/>
</dbReference>
<accession>A0AA38IUJ6</accession>
<keyword evidence="3" id="KW-1185">Reference proteome</keyword>
<protein>
    <submittedName>
        <fullName evidence="2">Uncharacterized protein</fullName>
    </submittedName>
</protein>
<sequence>MNGAGLRSHERGPLGSGDPWLYLAGGVVCIAARIMKYLLWESLQPRDQPGPSRGAHDILTVQVSSLSRCSSFLVQPKRKVRKLSSSSSSDEYVDPALGDSSTLSSSDDSSSISASPEPSVSPAITIRDDAVLPHIDKGKIPILMRGRVERQAGRLIRRSVYPSLPPEDDPYAAVDRPFIEHLPEGPPRWGAYRDRPHRCLAIRCQPRTSAGPGRRLATGQLGRSQKR</sequence>
<dbReference type="AlphaFoldDB" id="A0AA38IUJ6"/>
<evidence type="ECO:0000313" key="2">
    <source>
        <dbReference type="EMBL" id="KAJ3662515.1"/>
    </source>
</evidence>
<name>A0AA38IUJ6_9CUCU</name>
<gene>
    <name evidence="2" type="ORF">Zmor_006860</name>
</gene>
<feature type="compositionally biased region" description="Low complexity" evidence="1">
    <location>
        <begin position="99"/>
        <end position="122"/>
    </location>
</feature>
<dbReference type="EMBL" id="JALNTZ010000002">
    <property type="protein sequence ID" value="KAJ3662515.1"/>
    <property type="molecule type" value="Genomic_DNA"/>
</dbReference>
<organism evidence="2 3">
    <name type="scientific">Zophobas morio</name>
    <dbReference type="NCBI Taxonomy" id="2755281"/>
    <lineage>
        <taxon>Eukaryota</taxon>
        <taxon>Metazoa</taxon>
        <taxon>Ecdysozoa</taxon>
        <taxon>Arthropoda</taxon>
        <taxon>Hexapoda</taxon>
        <taxon>Insecta</taxon>
        <taxon>Pterygota</taxon>
        <taxon>Neoptera</taxon>
        <taxon>Endopterygota</taxon>
        <taxon>Coleoptera</taxon>
        <taxon>Polyphaga</taxon>
        <taxon>Cucujiformia</taxon>
        <taxon>Tenebrionidae</taxon>
        <taxon>Zophobas</taxon>
    </lineage>
</organism>
<reference evidence="2" key="1">
    <citation type="journal article" date="2023" name="G3 (Bethesda)">
        <title>Whole genome assemblies of Zophobas morio and Tenebrio molitor.</title>
        <authorList>
            <person name="Kaur S."/>
            <person name="Stinson S.A."/>
            <person name="diCenzo G.C."/>
        </authorList>
    </citation>
    <scope>NUCLEOTIDE SEQUENCE</scope>
    <source>
        <strain evidence="2">QUZm001</strain>
    </source>
</reference>
<evidence type="ECO:0000313" key="3">
    <source>
        <dbReference type="Proteomes" id="UP001168821"/>
    </source>
</evidence>
<comment type="caution">
    <text evidence="2">The sequence shown here is derived from an EMBL/GenBank/DDBJ whole genome shotgun (WGS) entry which is preliminary data.</text>
</comment>
<proteinExistence type="predicted"/>
<feature type="region of interest" description="Disordered" evidence="1">
    <location>
        <begin position="84"/>
        <end position="125"/>
    </location>
</feature>